<sequence length="290" mass="33372">MPRISDRKSILTSLKKRIYTNLVQHVVCDDLLMQNIVENISELFIFQLVSEQRYLSPRLDIPRAPSQMMMTLGRLGKYGTGASVGYVARSFGVSDENERVLISQRIEEQTDFPSCIGFVDGTLIRLEYKPNWDGKDFYNRKSIYCLSAMTVCDDKKRVHHCFTGWPGCSHNARVYVSSQLALSPEAHFSNDQYLLGDSAYIPSMEVVPGFESLKGLHTSVYNKYDIEKIGYWIRCCYVLHNLLLDCGDDTFVEDSVRNTDTPRNDERLEPRTSSQLDKNKRERIKQIIIQ</sequence>
<comment type="cofactor">
    <cofactor evidence="1">
        <name>a divalent metal cation</name>
        <dbReference type="ChEBI" id="CHEBI:60240"/>
    </cofactor>
</comment>
<evidence type="ECO:0000256" key="2">
    <source>
        <dbReference type="ARBA" id="ARBA00022723"/>
    </source>
</evidence>
<dbReference type="Proteomes" id="UP000077315">
    <property type="component" value="Unassembled WGS sequence"/>
</dbReference>
<dbReference type="AlphaFoldDB" id="A0A167NCJ5"/>
<dbReference type="EMBL" id="KV440977">
    <property type="protein sequence ID" value="OAD75668.1"/>
    <property type="molecule type" value="Genomic_DNA"/>
</dbReference>
<accession>A0A167NCJ5</accession>
<gene>
    <name evidence="5" type="ORF">PHYBLDRAFT_143916</name>
</gene>
<evidence type="ECO:0000256" key="1">
    <source>
        <dbReference type="ARBA" id="ARBA00001968"/>
    </source>
</evidence>
<name>A0A167NCJ5_PHYB8</name>
<dbReference type="GO" id="GO:0046872">
    <property type="term" value="F:metal ion binding"/>
    <property type="evidence" value="ECO:0007669"/>
    <property type="project" value="UniProtKB-KW"/>
</dbReference>
<dbReference type="OrthoDB" id="2276543at2759"/>
<organism evidence="5 6">
    <name type="scientific">Phycomyces blakesleeanus (strain ATCC 8743b / DSM 1359 / FGSC 10004 / NBRC 33097 / NRRL 1555)</name>
    <dbReference type="NCBI Taxonomy" id="763407"/>
    <lineage>
        <taxon>Eukaryota</taxon>
        <taxon>Fungi</taxon>
        <taxon>Fungi incertae sedis</taxon>
        <taxon>Mucoromycota</taxon>
        <taxon>Mucoromycotina</taxon>
        <taxon>Mucoromycetes</taxon>
        <taxon>Mucorales</taxon>
        <taxon>Phycomycetaceae</taxon>
        <taxon>Phycomyces</taxon>
    </lineage>
</organism>
<dbReference type="STRING" id="763407.A0A167NCJ5"/>
<feature type="domain" description="DDE Tnp4" evidence="4">
    <location>
        <begin position="119"/>
        <end position="204"/>
    </location>
</feature>
<keyword evidence="2" id="KW-0479">Metal-binding</keyword>
<dbReference type="InParanoid" id="A0A167NCJ5"/>
<evidence type="ECO:0000313" key="6">
    <source>
        <dbReference type="Proteomes" id="UP000077315"/>
    </source>
</evidence>
<reference evidence="6" key="1">
    <citation type="submission" date="2015-06" db="EMBL/GenBank/DDBJ databases">
        <title>Expansion of signal transduction pathways in fungi by whole-genome duplication.</title>
        <authorList>
            <consortium name="DOE Joint Genome Institute"/>
            <person name="Corrochano L.M."/>
            <person name="Kuo A."/>
            <person name="Marcet-Houben M."/>
            <person name="Polaino S."/>
            <person name="Salamov A."/>
            <person name="Villalobos J.M."/>
            <person name="Alvarez M.I."/>
            <person name="Avalos J."/>
            <person name="Benito E.P."/>
            <person name="Benoit I."/>
            <person name="Burger G."/>
            <person name="Camino L.P."/>
            <person name="Canovas D."/>
            <person name="Cerda-Olmedo E."/>
            <person name="Cheng J.-F."/>
            <person name="Dominguez A."/>
            <person name="Elias M."/>
            <person name="Eslava A.P."/>
            <person name="Glaser F."/>
            <person name="Grimwood J."/>
            <person name="Gutierrez G."/>
            <person name="Heitman J."/>
            <person name="Henrissat B."/>
            <person name="Iturriaga E.A."/>
            <person name="Lang B.F."/>
            <person name="Lavin J.L."/>
            <person name="Lee S."/>
            <person name="Li W."/>
            <person name="Lindquist E."/>
            <person name="Lopez-Garcia S."/>
            <person name="Luque E.M."/>
            <person name="Marcos A.T."/>
            <person name="Martin J."/>
            <person name="McCluskey K."/>
            <person name="Medina H.R."/>
            <person name="Miralles-Duran A."/>
            <person name="Miyazaki A."/>
            <person name="Munoz-Torres E."/>
            <person name="Oguiza J.A."/>
            <person name="Ohm R."/>
            <person name="Olmedo M."/>
            <person name="Orejas M."/>
            <person name="Ortiz-Castellanos L."/>
            <person name="Pisabarro A.G."/>
            <person name="Rodriguez-Romero J."/>
            <person name="Ruiz-Herrera J."/>
            <person name="Ruiz-Vazquez R."/>
            <person name="Sanz C."/>
            <person name="Schackwitz W."/>
            <person name="Schmutz J."/>
            <person name="Shahriari M."/>
            <person name="Shelest E."/>
            <person name="Silva-Franco F."/>
            <person name="Soanes D."/>
            <person name="Syed K."/>
            <person name="Tagua V.G."/>
            <person name="Talbot N.J."/>
            <person name="Thon M."/>
            <person name="De vries R.P."/>
            <person name="Wiebenga A."/>
            <person name="Yadav J.S."/>
            <person name="Braun E.L."/>
            <person name="Baker S."/>
            <person name="Garre V."/>
            <person name="Horwitz B."/>
            <person name="Torres-Martinez S."/>
            <person name="Idnurm A."/>
            <person name="Herrera-Estrella A."/>
            <person name="Gabaldon T."/>
            <person name="Grigoriev I.V."/>
        </authorList>
    </citation>
    <scope>NUCLEOTIDE SEQUENCE [LARGE SCALE GENOMIC DNA]</scope>
    <source>
        <strain evidence="6">NRRL 1555(-)</strain>
    </source>
</reference>
<keyword evidence="6" id="KW-1185">Reference proteome</keyword>
<evidence type="ECO:0000256" key="3">
    <source>
        <dbReference type="SAM" id="MobiDB-lite"/>
    </source>
</evidence>
<evidence type="ECO:0000259" key="4">
    <source>
        <dbReference type="Pfam" id="PF13359"/>
    </source>
</evidence>
<proteinExistence type="predicted"/>
<evidence type="ECO:0000313" key="5">
    <source>
        <dbReference type="EMBL" id="OAD75668.1"/>
    </source>
</evidence>
<feature type="region of interest" description="Disordered" evidence="3">
    <location>
        <begin position="257"/>
        <end position="277"/>
    </location>
</feature>
<dbReference type="VEuPathDB" id="FungiDB:PHYBLDRAFT_143916"/>
<dbReference type="Pfam" id="PF13359">
    <property type="entry name" value="DDE_Tnp_4"/>
    <property type="match status" value="1"/>
</dbReference>
<feature type="compositionally biased region" description="Basic and acidic residues" evidence="3">
    <location>
        <begin position="257"/>
        <end position="270"/>
    </location>
</feature>
<dbReference type="GeneID" id="28992003"/>
<dbReference type="RefSeq" id="XP_018293708.1">
    <property type="nucleotide sequence ID" value="XM_018431097.1"/>
</dbReference>
<protein>
    <recommendedName>
        <fullName evidence="4">DDE Tnp4 domain-containing protein</fullName>
    </recommendedName>
</protein>
<dbReference type="InterPro" id="IPR027806">
    <property type="entry name" value="HARBI1_dom"/>
</dbReference>